<feature type="domain" description="Lcl C-terminal" evidence="1">
    <location>
        <begin position="84"/>
        <end position="166"/>
    </location>
</feature>
<organism evidence="2 3">
    <name type="scientific">Collimonas fungivorans (strain Ter331)</name>
    <dbReference type="NCBI Taxonomy" id="1005048"/>
    <lineage>
        <taxon>Bacteria</taxon>
        <taxon>Pseudomonadati</taxon>
        <taxon>Pseudomonadota</taxon>
        <taxon>Betaproteobacteria</taxon>
        <taxon>Burkholderiales</taxon>
        <taxon>Oxalobacteraceae</taxon>
        <taxon>Collimonas</taxon>
    </lineage>
</organism>
<proteinExistence type="predicted"/>
<reference evidence="2 3" key="1">
    <citation type="journal article" date="2004" name="Environ. Microbiol.">
        <title>Phylogeny-function analysis of (meta)genomic libraries: screening for expression of ribosomal RNA genes by large-insert library fluorescent in situ hybridization (LIL-FISH).</title>
        <authorList>
            <person name="Leveau J.H."/>
            <person name="Gerards S."/>
            <person name="de Boer W."/>
            <person name="van Veen J.A."/>
        </authorList>
    </citation>
    <scope>NUCLEOTIDE SEQUENCE [LARGE SCALE GENOMIC DNA]</scope>
    <source>
        <strain evidence="2 3">Ter331</strain>
    </source>
</reference>
<reference evidence="2 3" key="5">
    <citation type="journal article" date="2011" name="ISME J.">
        <title>Dual transcriptional profiling of a bacterial/fungal confrontation: Collimonas fungivorans versus Aspergillus niger.</title>
        <authorList>
            <person name="Mela F."/>
            <person name="Fritsche K."/>
            <person name="de Boer W."/>
            <person name="van Veen J.A."/>
            <person name="de Graaff L.H."/>
            <person name="van den Berg M."/>
            <person name="Leveau J.H."/>
        </authorList>
    </citation>
    <scope>NUCLEOTIDE SEQUENCE [LARGE SCALE GENOMIC DNA]</scope>
    <source>
        <strain evidence="2 3">Ter331</strain>
    </source>
</reference>
<reference evidence="2 3" key="2">
    <citation type="journal article" date="2006" name="J. Microbiol. Methods">
        <title>Genomic flank-sequencing of plasposon insertion sites for rapid identification of functional genes.</title>
        <authorList>
            <person name="Leveau J.H."/>
            <person name="Gerards S."/>
            <person name="Fritsche K."/>
            <person name="Zondag G."/>
            <person name="van Veen J.A."/>
        </authorList>
    </citation>
    <scope>NUCLEOTIDE SEQUENCE [LARGE SCALE GENOMIC DNA]</scope>
    <source>
        <strain evidence="2 3">Ter331</strain>
    </source>
</reference>
<dbReference type="AlphaFoldDB" id="G0AAI5"/>
<dbReference type="eggNOG" id="ENOG5033J6G">
    <property type="taxonomic scope" value="Bacteria"/>
</dbReference>
<reference evidence="2 3" key="3">
    <citation type="journal article" date="2008" name="FEMS Microbiol. Ecol.">
        <title>Identification and characterization of genes underlying chitinolysis in Collimonas fungivorans Ter331.</title>
        <authorList>
            <person name="Fritsche K."/>
            <person name="de Boer W."/>
            <person name="Gerards S."/>
            <person name="van den Berg M."/>
            <person name="van Veen J.A."/>
            <person name="Leveau J.H."/>
        </authorList>
    </citation>
    <scope>NUCLEOTIDE SEQUENCE [LARGE SCALE GENOMIC DNA]</scope>
    <source>
        <strain evidence="2 3">Ter331</strain>
    </source>
</reference>
<keyword evidence="3" id="KW-1185">Reference proteome</keyword>
<dbReference type="InterPro" id="IPR011460">
    <property type="entry name" value="Lcl_C"/>
</dbReference>
<dbReference type="STRING" id="1005048.CFU_3375"/>
<dbReference type="EMBL" id="CP002745">
    <property type="protein sequence ID" value="AEK63199.1"/>
    <property type="molecule type" value="Genomic_DNA"/>
</dbReference>
<reference evidence="3" key="6">
    <citation type="submission" date="2011-05" db="EMBL/GenBank/DDBJ databases">
        <title>Complete sequence of Collimonas fungivorans Ter331.</title>
        <authorList>
            <person name="Leveau J.H."/>
        </authorList>
    </citation>
    <scope>NUCLEOTIDE SEQUENCE [LARGE SCALE GENOMIC DNA]</scope>
    <source>
        <strain evidence="3">Ter331</strain>
    </source>
</reference>
<gene>
    <name evidence="2" type="ordered locus">CFU_3375</name>
</gene>
<name>G0AAI5_COLFT</name>
<dbReference type="Proteomes" id="UP000008392">
    <property type="component" value="Chromosome"/>
</dbReference>
<evidence type="ECO:0000313" key="3">
    <source>
        <dbReference type="Proteomes" id="UP000008392"/>
    </source>
</evidence>
<sequence length="172" mass="19309">MHNVLEFELHGAKVSIPAANLISHWLDKAGLPRNALQQNMLTPPRIGATWIGQGGIYAGILRGENGAPDYHLIHATVEHEMVDMNWVQASEKAAAHIDGHSDWSLPNRREARLLYINSPDGFDTSGWYWTSAQGAAYPDFAWVQYFVHGNQLDGHKSVEYRARAVRRLLVIE</sequence>
<protein>
    <recommendedName>
        <fullName evidence="1">Lcl C-terminal domain-containing protein</fullName>
    </recommendedName>
</protein>
<accession>G0AAI5</accession>
<dbReference type="HOGENOM" id="CLU_116181_0_0_4"/>
<dbReference type="Pfam" id="PF07603">
    <property type="entry name" value="Lcl_C"/>
    <property type="match status" value="1"/>
</dbReference>
<evidence type="ECO:0000313" key="2">
    <source>
        <dbReference type="EMBL" id="AEK63199.1"/>
    </source>
</evidence>
<evidence type="ECO:0000259" key="1">
    <source>
        <dbReference type="Pfam" id="PF07603"/>
    </source>
</evidence>
<dbReference type="RefSeq" id="WP_014007351.1">
    <property type="nucleotide sequence ID" value="NC_015856.1"/>
</dbReference>
<dbReference type="KEGG" id="cfu:CFU_3375"/>
<reference evidence="2 3" key="4">
    <citation type="journal article" date="2010" name="Environ. Microbiol.">
        <title>The bacterial genus Collimonas: mycophagy, weathering and other adaptive solutions to life in oligotrophic soil environments.</title>
        <authorList>
            <person name="Leveau J.H."/>
            <person name="Uroz S."/>
            <person name="de Boer W."/>
        </authorList>
    </citation>
    <scope>NUCLEOTIDE SEQUENCE [LARGE SCALE GENOMIC DNA]</scope>
    <source>
        <strain evidence="2 3">Ter331</strain>
    </source>
</reference>